<comment type="caution">
    <text evidence="1">The sequence shown here is derived from an EMBL/GenBank/DDBJ whole genome shotgun (WGS) entry which is preliminary data.</text>
</comment>
<organism evidence="1">
    <name type="scientific">Tanacetum cinerariifolium</name>
    <name type="common">Dalmatian daisy</name>
    <name type="synonym">Chrysanthemum cinerariifolium</name>
    <dbReference type="NCBI Taxonomy" id="118510"/>
    <lineage>
        <taxon>Eukaryota</taxon>
        <taxon>Viridiplantae</taxon>
        <taxon>Streptophyta</taxon>
        <taxon>Embryophyta</taxon>
        <taxon>Tracheophyta</taxon>
        <taxon>Spermatophyta</taxon>
        <taxon>Magnoliopsida</taxon>
        <taxon>eudicotyledons</taxon>
        <taxon>Gunneridae</taxon>
        <taxon>Pentapetalae</taxon>
        <taxon>asterids</taxon>
        <taxon>campanulids</taxon>
        <taxon>Asterales</taxon>
        <taxon>Asteraceae</taxon>
        <taxon>Asteroideae</taxon>
        <taxon>Anthemideae</taxon>
        <taxon>Anthemidinae</taxon>
        <taxon>Tanacetum</taxon>
    </lineage>
</organism>
<accession>A0A699VB22</accession>
<dbReference type="EMBL" id="BKCJ011409698">
    <property type="protein sequence ID" value="GFD31009.1"/>
    <property type="molecule type" value="Genomic_DNA"/>
</dbReference>
<evidence type="ECO:0000313" key="1">
    <source>
        <dbReference type="EMBL" id="GFD31009.1"/>
    </source>
</evidence>
<protein>
    <submittedName>
        <fullName evidence="1">Uncharacterized protein</fullName>
    </submittedName>
</protein>
<feature type="non-terminal residue" evidence="1">
    <location>
        <position position="1"/>
    </location>
</feature>
<sequence length="75" mass="8608">GLSNGCPVLICYKARVSRASLPFTDITHRRCRLICYGWKSRGLSNPCSFRVLSDGSWIRLGNRRNGSSGYRWKWN</sequence>
<name>A0A699VB22_TANCI</name>
<proteinExistence type="predicted"/>
<gene>
    <name evidence="1" type="ORF">Tci_902978</name>
</gene>
<reference evidence="1" key="1">
    <citation type="journal article" date="2019" name="Sci. Rep.">
        <title>Draft genome of Tanacetum cinerariifolium, the natural source of mosquito coil.</title>
        <authorList>
            <person name="Yamashiro T."/>
            <person name="Shiraishi A."/>
            <person name="Satake H."/>
            <person name="Nakayama K."/>
        </authorList>
    </citation>
    <scope>NUCLEOTIDE SEQUENCE</scope>
</reference>
<dbReference type="AlphaFoldDB" id="A0A699VB22"/>